<reference evidence="2" key="1">
    <citation type="journal article" date="2020" name="Stud. Mycol.">
        <title>101 Dothideomycetes genomes: a test case for predicting lifestyles and emergence of pathogens.</title>
        <authorList>
            <person name="Haridas S."/>
            <person name="Albert R."/>
            <person name="Binder M."/>
            <person name="Bloem J."/>
            <person name="Labutti K."/>
            <person name="Salamov A."/>
            <person name="Andreopoulos B."/>
            <person name="Baker S."/>
            <person name="Barry K."/>
            <person name="Bills G."/>
            <person name="Bluhm B."/>
            <person name="Cannon C."/>
            <person name="Castanera R."/>
            <person name="Culley D."/>
            <person name="Daum C."/>
            <person name="Ezra D."/>
            <person name="Gonzalez J."/>
            <person name="Henrissat B."/>
            <person name="Kuo A."/>
            <person name="Liang C."/>
            <person name="Lipzen A."/>
            <person name="Lutzoni F."/>
            <person name="Magnuson J."/>
            <person name="Mondo S."/>
            <person name="Nolan M."/>
            <person name="Ohm R."/>
            <person name="Pangilinan J."/>
            <person name="Park H.-J."/>
            <person name="Ramirez L."/>
            <person name="Alfaro M."/>
            <person name="Sun H."/>
            <person name="Tritt A."/>
            <person name="Yoshinaga Y."/>
            <person name="Zwiers L.-H."/>
            <person name="Turgeon B."/>
            <person name="Goodwin S."/>
            <person name="Spatafora J."/>
            <person name="Crous P."/>
            <person name="Grigoriev I."/>
        </authorList>
    </citation>
    <scope>NUCLEOTIDE SEQUENCE</scope>
    <source>
        <strain evidence="2">CBS 107.79</strain>
    </source>
</reference>
<evidence type="ECO:0000313" key="3">
    <source>
        <dbReference type="Proteomes" id="UP000800036"/>
    </source>
</evidence>
<proteinExistence type="predicted"/>
<sequence>MVFKVFPCRLLVVGPAMARPPAALTSGQCWPVLTLLSSVKYPAARYLQVPSRHHGEVRVVVVGKGNFSSTEVQHGELVHLSSWRARRNIRMSTAIARAFGKACPQ</sequence>
<evidence type="ECO:0008006" key="4">
    <source>
        <dbReference type="Google" id="ProtNLM"/>
    </source>
</evidence>
<protein>
    <recommendedName>
        <fullName evidence="4">Secreted protein</fullName>
    </recommendedName>
</protein>
<feature type="signal peptide" evidence="1">
    <location>
        <begin position="1"/>
        <end position="18"/>
    </location>
</feature>
<evidence type="ECO:0000256" key="1">
    <source>
        <dbReference type="SAM" id="SignalP"/>
    </source>
</evidence>
<dbReference type="Proteomes" id="UP000800036">
    <property type="component" value="Unassembled WGS sequence"/>
</dbReference>
<name>A0A6A5ULB1_9PLEO</name>
<dbReference type="OrthoDB" id="3804350at2759"/>
<feature type="chain" id="PRO_5025567050" description="Secreted protein" evidence="1">
    <location>
        <begin position="19"/>
        <end position="105"/>
    </location>
</feature>
<dbReference type="AlphaFoldDB" id="A0A6A5ULB1"/>
<keyword evidence="1" id="KW-0732">Signal</keyword>
<evidence type="ECO:0000313" key="2">
    <source>
        <dbReference type="EMBL" id="KAF1965721.1"/>
    </source>
</evidence>
<dbReference type="EMBL" id="ML976757">
    <property type="protein sequence ID" value="KAF1965721.1"/>
    <property type="molecule type" value="Genomic_DNA"/>
</dbReference>
<accession>A0A6A5ULB1</accession>
<keyword evidence="3" id="KW-1185">Reference proteome</keyword>
<organism evidence="2 3">
    <name type="scientific">Bimuria novae-zelandiae CBS 107.79</name>
    <dbReference type="NCBI Taxonomy" id="1447943"/>
    <lineage>
        <taxon>Eukaryota</taxon>
        <taxon>Fungi</taxon>
        <taxon>Dikarya</taxon>
        <taxon>Ascomycota</taxon>
        <taxon>Pezizomycotina</taxon>
        <taxon>Dothideomycetes</taxon>
        <taxon>Pleosporomycetidae</taxon>
        <taxon>Pleosporales</taxon>
        <taxon>Massarineae</taxon>
        <taxon>Didymosphaeriaceae</taxon>
        <taxon>Bimuria</taxon>
    </lineage>
</organism>
<gene>
    <name evidence="2" type="ORF">BU23DRAFT_18936</name>
</gene>